<feature type="transmembrane region" description="Helical" evidence="1">
    <location>
        <begin position="229"/>
        <end position="246"/>
    </location>
</feature>
<dbReference type="InterPro" id="IPR000792">
    <property type="entry name" value="Tscrpt_reg_LuxR_C"/>
</dbReference>
<evidence type="ECO:0000256" key="1">
    <source>
        <dbReference type="SAM" id="Phobius"/>
    </source>
</evidence>
<feature type="transmembrane region" description="Helical" evidence="1">
    <location>
        <begin position="97"/>
        <end position="113"/>
    </location>
</feature>
<proteinExistence type="predicted"/>
<feature type="transmembrane region" description="Helical" evidence="1">
    <location>
        <begin position="252"/>
        <end position="272"/>
    </location>
</feature>
<feature type="transmembrane region" description="Helical" evidence="1">
    <location>
        <begin position="64"/>
        <end position="85"/>
    </location>
</feature>
<feature type="transmembrane region" description="Helical" evidence="1">
    <location>
        <begin position="155"/>
        <end position="174"/>
    </location>
</feature>
<dbReference type="Proteomes" id="UP001487305">
    <property type="component" value="Unassembled WGS sequence"/>
</dbReference>
<feature type="transmembrane region" description="Helical" evidence="1">
    <location>
        <begin position="315"/>
        <end position="335"/>
    </location>
</feature>
<keyword evidence="1" id="KW-1133">Transmembrane helix</keyword>
<feature type="transmembrane region" description="Helical" evidence="1">
    <location>
        <begin position="347"/>
        <end position="365"/>
    </location>
</feature>
<dbReference type="RefSeq" id="WP_349227647.1">
    <property type="nucleotide sequence ID" value="NZ_JBBNOP010000008.1"/>
</dbReference>
<feature type="transmembrane region" description="Helical" evidence="1">
    <location>
        <begin position="125"/>
        <end position="148"/>
    </location>
</feature>
<dbReference type="SMART" id="SM00421">
    <property type="entry name" value="HTH_LUXR"/>
    <property type="match status" value="1"/>
</dbReference>
<dbReference type="InterPro" id="IPR036388">
    <property type="entry name" value="WH-like_DNA-bd_sf"/>
</dbReference>
<dbReference type="PRINTS" id="PR00038">
    <property type="entry name" value="HTHLUXR"/>
</dbReference>
<comment type="caution">
    <text evidence="3">The sequence shown here is derived from an EMBL/GenBank/DDBJ whole genome shotgun (WGS) entry which is preliminary data.</text>
</comment>
<feature type="domain" description="HTH luxR-type" evidence="2">
    <location>
        <begin position="442"/>
        <end position="507"/>
    </location>
</feature>
<name>A0ABV1JEA1_9ACTN</name>
<feature type="transmembrane region" description="Helical" evidence="1">
    <location>
        <begin position="284"/>
        <end position="303"/>
    </location>
</feature>
<dbReference type="EMBL" id="JBBNOP010000008">
    <property type="protein sequence ID" value="MEQ3363394.1"/>
    <property type="molecule type" value="Genomic_DNA"/>
</dbReference>
<dbReference type="PROSITE" id="PS50043">
    <property type="entry name" value="HTH_LUXR_2"/>
    <property type="match status" value="1"/>
</dbReference>
<feature type="transmembrane region" description="Helical" evidence="1">
    <location>
        <begin position="371"/>
        <end position="391"/>
    </location>
</feature>
<gene>
    <name evidence="3" type="ORF">AAA083_10450</name>
</gene>
<keyword evidence="1" id="KW-0812">Transmembrane</keyword>
<keyword evidence="4" id="KW-1185">Reference proteome</keyword>
<dbReference type="Gene3D" id="1.10.10.10">
    <property type="entry name" value="Winged helix-like DNA-binding domain superfamily/Winged helix DNA-binding domain"/>
    <property type="match status" value="1"/>
</dbReference>
<keyword evidence="1" id="KW-0472">Membrane</keyword>
<accession>A0ABV1JEA1</accession>
<dbReference type="InterPro" id="IPR016032">
    <property type="entry name" value="Sig_transdc_resp-reg_C-effctor"/>
</dbReference>
<protein>
    <submittedName>
        <fullName evidence="3">Helix-turn-helix transcriptional regulator</fullName>
    </submittedName>
</protein>
<evidence type="ECO:0000313" key="4">
    <source>
        <dbReference type="Proteomes" id="UP001487305"/>
    </source>
</evidence>
<organism evidence="3 4">
    <name type="scientific">Raoultibacter massiliensis</name>
    <dbReference type="NCBI Taxonomy" id="1852371"/>
    <lineage>
        <taxon>Bacteria</taxon>
        <taxon>Bacillati</taxon>
        <taxon>Actinomycetota</taxon>
        <taxon>Coriobacteriia</taxon>
        <taxon>Eggerthellales</taxon>
        <taxon>Eggerthellaceae</taxon>
        <taxon>Raoultibacter</taxon>
    </lineage>
</organism>
<evidence type="ECO:0000313" key="3">
    <source>
        <dbReference type="EMBL" id="MEQ3363394.1"/>
    </source>
</evidence>
<evidence type="ECO:0000259" key="2">
    <source>
        <dbReference type="PROSITE" id="PS50043"/>
    </source>
</evidence>
<reference evidence="3 4" key="1">
    <citation type="submission" date="2024-04" db="EMBL/GenBank/DDBJ databases">
        <title>Human intestinal bacterial collection.</title>
        <authorList>
            <person name="Pauvert C."/>
            <person name="Hitch T.C.A."/>
            <person name="Clavel T."/>
        </authorList>
    </citation>
    <scope>NUCLEOTIDE SEQUENCE [LARGE SCALE GENOMIC DNA]</scope>
    <source>
        <strain evidence="3 4">CLA-KB-H42</strain>
    </source>
</reference>
<dbReference type="SUPFAM" id="SSF46894">
    <property type="entry name" value="C-terminal effector domain of the bipartite response regulators"/>
    <property type="match status" value="1"/>
</dbReference>
<feature type="transmembrane region" description="Helical" evidence="1">
    <location>
        <begin position="180"/>
        <end position="199"/>
    </location>
</feature>
<feature type="transmembrane region" description="Helical" evidence="1">
    <location>
        <begin position="27"/>
        <end position="52"/>
    </location>
</feature>
<sequence>MENVSINHVHESEQAGKKVREKKNEWLFVNPYLIVGIVGASFCFSWFFSIILTSNFLYSEIEDVRLYQALHIVFAAALFAAYFLVWRLSGFFQRHRGLLLFISLACGLASAVPDAGPASVRDAVLSLRTVCAGVGVASLATLWIEFLCVHLKDQVRVAIASIFVLSFVWYAGVILVDVRFSPFVVLSFVLISCTVYFFLRKRFALMDAMPSIDAKESDSRLLITWKPSLLTVMGSVAQGFVLYWLLQAESYVPMAPFLLEGVSLVVVLLLLVDSLKSFAIKESFIRKLFLPVLAACILTFLFIPEEWRYVPCLLAFGFSLLPYSSAIFATCEHIVRCDLSSIRAFSWARLYAAVGLLIGLGSGWLAFTSEVFGSITLPVFVVVIVMFFILVSTTLSTKSYYPGEDEPGQRIARIGGDGEILYEHVVEHAVDGKKYFQQKCDAIAERYSLTNRQTEVLHLLAKGRNAAYIQKQLVISQHTAKAHIYSIYKKTETHSQQDLMDLVENYELDGE</sequence>
<dbReference type="Pfam" id="PF00196">
    <property type="entry name" value="GerE"/>
    <property type="match status" value="1"/>
</dbReference>